<evidence type="ECO:0000256" key="1">
    <source>
        <dbReference type="ARBA" id="ARBA00004496"/>
    </source>
</evidence>
<organism evidence="7 8">
    <name type="scientific">Salegentibacter maritimus</name>
    <dbReference type="NCBI Taxonomy" id="2794347"/>
    <lineage>
        <taxon>Bacteria</taxon>
        <taxon>Pseudomonadati</taxon>
        <taxon>Bacteroidota</taxon>
        <taxon>Flavobacteriia</taxon>
        <taxon>Flavobacteriales</taxon>
        <taxon>Flavobacteriaceae</taxon>
        <taxon>Salegentibacter</taxon>
    </lineage>
</organism>
<dbReference type="CDD" id="cd12108">
    <property type="entry name" value="Hr-like"/>
    <property type="match status" value="1"/>
</dbReference>
<evidence type="ECO:0000256" key="3">
    <source>
        <dbReference type="ARBA" id="ARBA00022723"/>
    </source>
</evidence>
<keyword evidence="4" id="KW-0408">Iron</keyword>
<evidence type="ECO:0000313" key="8">
    <source>
        <dbReference type="Proteomes" id="UP000635665"/>
    </source>
</evidence>
<evidence type="ECO:0000259" key="6">
    <source>
        <dbReference type="Pfam" id="PF01814"/>
    </source>
</evidence>
<evidence type="ECO:0000313" key="7">
    <source>
        <dbReference type="EMBL" id="MBI6121289.1"/>
    </source>
</evidence>
<dbReference type="Gene3D" id="1.20.120.520">
    <property type="entry name" value="nmb1532 protein domain like"/>
    <property type="match status" value="1"/>
</dbReference>
<evidence type="ECO:0000256" key="5">
    <source>
        <dbReference type="SAM" id="Coils"/>
    </source>
</evidence>
<gene>
    <name evidence="7" type="primary">ric</name>
    <name evidence="7" type="ORF">I6U50_14780</name>
</gene>
<proteinExistence type="predicted"/>
<keyword evidence="8" id="KW-1185">Reference proteome</keyword>
<dbReference type="InterPro" id="IPR012312">
    <property type="entry name" value="Hemerythrin-like"/>
</dbReference>
<feature type="domain" description="Hemerythrin-like" evidence="6">
    <location>
        <begin position="78"/>
        <end position="231"/>
    </location>
</feature>
<name>A0ABS0TJP5_9FLAO</name>
<dbReference type="Pfam" id="PF01814">
    <property type="entry name" value="Hemerythrin"/>
    <property type="match status" value="1"/>
</dbReference>
<accession>A0ABS0TJP5</accession>
<reference evidence="7 8" key="1">
    <citation type="submission" date="2020-12" db="EMBL/GenBank/DDBJ databases">
        <title>Salegentibacter orientalis sp. nov., isolated from costal sediment.</title>
        <authorList>
            <person name="Lian F.-B."/>
        </authorList>
    </citation>
    <scope>NUCLEOTIDE SEQUENCE [LARGE SCALE GENOMIC DNA]</scope>
    <source>
        <strain evidence="7 8">F60176</strain>
    </source>
</reference>
<protein>
    <submittedName>
        <fullName evidence="7">Iron-sulfur cluster repair di-iron protein</fullName>
    </submittedName>
</protein>
<dbReference type="PANTHER" id="PTHR36438:SF1">
    <property type="entry name" value="IRON-SULFUR CLUSTER REPAIR PROTEIN YTFE"/>
    <property type="match status" value="1"/>
</dbReference>
<dbReference type="Proteomes" id="UP000635665">
    <property type="component" value="Unassembled WGS sequence"/>
</dbReference>
<feature type="coiled-coil region" evidence="5">
    <location>
        <begin position="35"/>
        <end position="62"/>
    </location>
</feature>
<keyword evidence="3" id="KW-0479">Metal-binding</keyword>
<dbReference type="PANTHER" id="PTHR36438">
    <property type="entry name" value="IRON-SULFUR CLUSTER REPAIR PROTEIN YTFE"/>
    <property type="match status" value="1"/>
</dbReference>
<evidence type="ECO:0000256" key="4">
    <source>
        <dbReference type="ARBA" id="ARBA00023004"/>
    </source>
</evidence>
<dbReference type="RefSeq" id="WP_198639406.1">
    <property type="nucleotide sequence ID" value="NZ_JAEHNY010000015.1"/>
</dbReference>
<keyword evidence="2" id="KW-0963">Cytoplasm</keyword>
<dbReference type="InterPro" id="IPR019903">
    <property type="entry name" value="RIC_family"/>
</dbReference>
<dbReference type="NCBIfam" id="TIGR03652">
    <property type="entry name" value="FeS_repair_RIC"/>
    <property type="match status" value="1"/>
</dbReference>
<keyword evidence="5" id="KW-0175">Coiled coil</keyword>
<sequence>MNTGTAKTVADYVTENIKNAHLFKKHGIDFCCGGNISLAEAATKAQVNLELLEKELQQTDANISAAYDYRNWKLDFLIDHIINVHHQYVEENIPLLIQYAAKLAKVHGGERKELLKIQQLFTEVAQELSAHLKKEELILFPFIKKLVKAEKEGTPAPEPNFGKIDNPIEMMEAEHDEAGAIFKEISHLSDNYTCPDWACNTYRAFYSKLEEFENDLHQHVHLENNILFPKAIELERSLNN</sequence>
<dbReference type="Pfam" id="PF04405">
    <property type="entry name" value="ScdA_N"/>
    <property type="match status" value="1"/>
</dbReference>
<evidence type="ECO:0000256" key="2">
    <source>
        <dbReference type="ARBA" id="ARBA00022490"/>
    </source>
</evidence>
<dbReference type="EMBL" id="JAEHNY010000015">
    <property type="protein sequence ID" value="MBI6121289.1"/>
    <property type="molecule type" value="Genomic_DNA"/>
</dbReference>
<comment type="subcellular location">
    <subcellularLocation>
        <location evidence="1">Cytoplasm</location>
    </subcellularLocation>
</comment>
<comment type="caution">
    <text evidence="7">The sequence shown here is derived from an EMBL/GenBank/DDBJ whole genome shotgun (WGS) entry which is preliminary data.</text>
</comment>